<dbReference type="Proteomes" id="UP000483004">
    <property type="component" value="Unassembled WGS sequence"/>
</dbReference>
<keyword evidence="2" id="KW-0813">Transport</keyword>
<feature type="region of interest" description="Disordered" evidence="9">
    <location>
        <begin position="650"/>
        <end position="675"/>
    </location>
</feature>
<dbReference type="GO" id="GO:0015658">
    <property type="term" value="F:branched-chain amino acid transmembrane transporter activity"/>
    <property type="evidence" value="ECO:0007669"/>
    <property type="project" value="InterPro"/>
</dbReference>
<feature type="transmembrane region" description="Helical" evidence="10">
    <location>
        <begin position="329"/>
        <end position="347"/>
    </location>
</feature>
<feature type="transmembrane region" description="Helical" evidence="10">
    <location>
        <begin position="113"/>
        <end position="133"/>
    </location>
</feature>
<evidence type="ECO:0000313" key="12">
    <source>
        <dbReference type="EMBL" id="KAB2378914.1"/>
    </source>
</evidence>
<dbReference type="InterPro" id="IPR043428">
    <property type="entry name" value="LivM-like"/>
</dbReference>
<dbReference type="InterPro" id="IPR027417">
    <property type="entry name" value="P-loop_NTPase"/>
</dbReference>
<dbReference type="PANTHER" id="PTHR45772">
    <property type="entry name" value="CONSERVED COMPONENT OF ABC TRANSPORTER FOR NATURAL AMINO ACIDS-RELATED"/>
    <property type="match status" value="1"/>
</dbReference>
<keyword evidence="7 10" id="KW-1133">Transmembrane helix</keyword>
<dbReference type="InterPro" id="IPR003593">
    <property type="entry name" value="AAA+_ATPase"/>
</dbReference>
<dbReference type="EMBL" id="WBMR01000067">
    <property type="protein sequence ID" value="KAB2378914.1"/>
    <property type="molecule type" value="Genomic_DNA"/>
</dbReference>
<feature type="transmembrane region" description="Helical" evidence="10">
    <location>
        <begin position="533"/>
        <end position="552"/>
    </location>
</feature>
<feature type="transmembrane region" description="Helical" evidence="10">
    <location>
        <begin position="481"/>
        <end position="502"/>
    </location>
</feature>
<feature type="transmembrane region" description="Helical" evidence="10">
    <location>
        <begin position="353"/>
        <end position="375"/>
    </location>
</feature>
<dbReference type="RefSeq" id="WP_151542131.1">
    <property type="nucleotide sequence ID" value="NZ_WBMR01000067.1"/>
</dbReference>
<dbReference type="Pfam" id="PF12399">
    <property type="entry name" value="BCA_ABC_TP_C"/>
    <property type="match status" value="1"/>
</dbReference>
<organism evidence="12 13">
    <name type="scientific">Actinomadura montaniterrae</name>
    <dbReference type="NCBI Taxonomy" id="1803903"/>
    <lineage>
        <taxon>Bacteria</taxon>
        <taxon>Bacillati</taxon>
        <taxon>Actinomycetota</taxon>
        <taxon>Actinomycetes</taxon>
        <taxon>Streptosporangiales</taxon>
        <taxon>Thermomonosporaceae</taxon>
        <taxon>Actinomadura</taxon>
    </lineage>
</organism>
<gene>
    <name evidence="12" type="ORF">F9B16_22735</name>
</gene>
<dbReference type="CDD" id="cd06581">
    <property type="entry name" value="TM_PBP1_LivM_like"/>
    <property type="match status" value="1"/>
</dbReference>
<proteinExistence type="predicted"/>
<evidence type="ECO:0000259" key="11">
    <source>
        <dbReference type="PROSITE" id="PS50893"/>
    </source>
</evidence>
<comment type="subcellular location">
    <subcellularLocation>
        <location evidence="1">Cell membrane</location>
        <topology evidence="1">Multi-pass membrane protein</topology>
    </subcellularLocation>
</comment>
<feature type="transmembrane region" description="Helical" evidence="10">
    <location>
        <begin position="287"/>
        <end position="308"/>
    </location>
</feature>
<comment type="caution">
    <text evidence="12">The sequence shown here is derived from an EMBL/GenBank/DDBJ whole genome shotgun (WGS) entry which is preliminary data.</text>
</comment>
<evidence type="ECO:0000256" key="9">
    <source>
        <dbReference type="SAM" id="MobiDB-lite"/>
    </source>
</evidence>
<evidence type="ECO:0000256" key="3">
    <source>
        <dbReference type="ARBA" id="ARBA00022475"/>
    </source>
</evidence>
<feature type="transmembrane region" description="Helical" evidence="10">
    <location>
        <begin position="572"/>
        <end position="600"/>
    </location>
</feature>
<protein>
    <submittedName>
        <fullName evidence="12">ATP-binding cassette domain-containing protein</fullName>
    </submittedName>
</protein>
<keyword evidence="8 10" id="KW-0472">Membrane</keyword>
<dbReference type="Pfam" id="PF00005">
    <property type="entry name" value="ABC_tran"/>
    <property type="match status" value="1"/>
</dbReference>
<dbReference type="CDD" id="cd06582">
    <property type="entry name" value="TM_PBP1_LivH_like"/>
    <property type="match status" value="1"/>
</dbReference>
<evidence type="ECO:0000256" key="6">
    <source>
        <dbReference type="ARBA" id="ARBA00022840"/>
    </source>
</evidence>
<accession>A0A6L3VY31</accession>
<feature type="transmembrane region" description="Helical" evidence="10">
    <location>
        <begin position="34"/>
        <end position="51"/>
    </location>
</feature>
<reference evidence="12 13" key="1">
    <citation type="submission" date="2019-09" db="EMBL/GenBank/DDBJ databases">
        <title>Actinomadura physcomitrii sp. nov., a novel actinomycete isolated from moss [Physcomitrium sphaericum (Ludw) Fuernr].</title>
        <authorList>
            <person name="Liu C."/>
            <person name="Zhuang X."/>
        </authorList>
    </citation>
    <scope>NUCLEOTIDE SEQUENCE [LARGE SCALE GENOMIC DNA]</scope>
    <source>
        <strain evidence="12 13">CYP1-1B</strain>
    </source>
</reference>
<evidence type="ECO:0000256" key="10">
    <source>
        <dbReference type="SAM" id="Phobius"/>
    </source>
</evidence>
<keyword evidence="4 10" id="KW-0812">Transmembrane</keyword>
<evidence type="ECO:0000256" key="4">
    <source>
        <dbReference type="ARBA" id="ARBA00022692"/>
    </source>
</evidence>
<dbReference type="OrthoDB" id="8724465at2"/>
<keyword evidence="5" id="KW-0547">Nucleotide-binding</keyword>
<dbReference type="Gene3D" id="3.40.50.300">
    <property type="entry name" value="P-loop containing nucleotide triphosphate hydrolases"/>
    <property type="match status" value="1"/>
</dbReference>
<feature type="transmembrane region" description="Helical" evidence="10">
    <location>
        <begin position="408"/>
        <end position="426"/>
    </location>
</feature>
<dbReference type="Pfam" id="PF02653">
    <property type="entry name" value="BPD_transp_2"/>
    <property type="match status" value="2"/>
</dbReference>
<feature type="compositionally biased region" description="Low complexity" evidence="9">
    <location>
        <begin position="656"/>
        <end position="671"/>
    </location>
</feature>
<dbReference type="GO" id="GO:0005524">
    <property type="term" value="F:ATP binding"/>
    <property type="evidence" value="ECO:0007669"/>
    <property type="project" value="UniProtKB-KW"/>
</dbReference>
<feature type="domain" description="ABC transporter" evidence="11">
    <location>
        <begin position="685"/>
        <end position="926"/>
    </location>
</feature>
<evidence type="ECO:0000256" key="2">
    <source>
        <dbReference type="ARBA" id="ARBA00022448"/>
    </source>
</evidence>
<keyword evidence="3" id="KW-1003">Cell membrane</keyword>
<name>A0A6L3VY31_9ACTN</name>
<feature type="transmembrane region" description="Helical" evidence="10">
    <location>
        <begin position="159"/>
        <end position="176"/>
    </location>
</feature>
<dbReference type="InterPro" id="IPR003439">
    <property type="entry name" value="ABC_transporter-like_ATP-bd"/>
</dbReference>
<dbReference type="SUPFAM" id="SSF52540">
    <property type="entry name" value="P-loop containing nucleoside triphosphate hydrolases"/>
    <property type="match status" value="1"/>
</dbReference>
<dbReference type="PROSITE" id="PS50893">
    <property type="entry name" value="ABC_TRANSPORTER_2"/>
    <property type="match status" value="1"/>
</dbReference>
<evidence type="ECO:0000256" key="8">
    <source>
        <dbReference type="ARBA" id="ARBA00023136"/>
    </source>
</evidence>
<feature type="transmembrane region" description="Helical" evidence="10">
    <location>
        <begin position="433"/>
        <end position="461"/>
    </location>
</feature>
<feature type="transmembrane region" description="Helical" evidence="10">
    <location>
        <begin position="237"/>
        <end position="267"/>
    </location>
</feature>
<evidence type="ECO:0000256" key="7">
    <source>
        <dbReference type="ARBA" id="ARBA00022989"/>
    </source>
</evidence>
<evidence type="ECO:0000313" key="13">
    <source>
        <dbReference type="Proteomes" id="UP000483004"/>
    </source>
</evidence>
<keyword evidence="13" id="KW-1185">Reference proteome</keyword>
<dbReference type="AlphaFoldDB" id="A0A6L3VY31"/>
<dbReference type="InterPro" id="IPR051120">
    <property type="entry name" value="ABC_AA/LPS_Transport"/>
</dbReference>
<keyword evidence="6 12" id="KW-0067">ATP-binding</keyword>
<dbReference type="InterPro" id="IPR032823">
    <property type="entry name" value="BCA_ABC_TP_C"/>
</dbReference>
<evidence type="ECO:0000256" key="5">
    <source>
        <dbReference type="ARBA" id="ARBA00022741"/>
    </source>
</evidence>
<sequence length="941" mass="96171">MTELLTFALVGLGMGAVYAGLGLGLVVTFKATGVINFAAAAMGAWGAYTYAELRSTGDLVLPVVFVPDRVHLTDRVAAAPAAAIATAAVVVLGLAIHLLVFRSLRGAPALAKVVASAGVMLAIQSLIALRFGVAERVAAPVLPRRSIAIGGIAVPEDRLWLAATAIGISVVTALWFRHSITGLAMRAAAENELFVALARFSAHRLAAVAWALSSAVVGVISVLAAPVVGLNAADNTLLIVPALACALAGRLTAVGWTVAAGLALGAVNSEITYLSGRSWWPSWAANGAGYALPLFGIVAMLALLGKSLPTREKLDGAGLPAVPRPRFKPGYAALMSAAGVVLLLVTADRIRFGVITSMIFAVMALSFVVLTGLLGQVSFAQAVLAGAAGFVLSRLAVSAGLGFPVAPLLAACAATGLGVLAGIPALRIRGAQLAVVTLAAAVAIEQLVFRNAGLVGVMNLVPAPHLLGLDLGVRSGTDTARLPFGLLCLAVLVLAAAGVGNLTRSATGRRFLAVRSNERASAAIGIDVARTKLLGIAFSSFLAGISGCLLGYSKGSLSAESFSTLLGVSLLLFAYLGGITSVGGALVAGTFAPLGIAFVVADGIVGTSSNGYQLFAAVALIATAVFNPEGIAGKTRQDLAALRRRLRAGPRHADTADAAAPALTPKSAAAAETPPPLPVRGESILSVEHLTVRYAGVTAVDDVSLTIRSGQIVGLIGANGAGKTSFIDALSGFTPCTGGIVLDGADLDAQPPHRRARSGLARTWQTMELFSDLTVRENLLLAAERPTPVSALADIVHPARGHADRTSDALLDLLGLRAVADAHPAALSLGRRKLVNVARALAAEPRMLLLDEPASGLSAADTRALGRVLRTLADQSIGILLVEHDIAWILEICDVVHVLDFGRVIAAGPPADIRTDTAVLSAYLGARVTGDSPPQREEHLR</sequence>
<dbReference type="GO" id="GO:0016887">
    <property type="term" value="F:ATP hydrolysis activity"/>
    <property type="evidence" value="ECO:0007669"/>
    <property type="project" value="InterPro"/>
</dbReference>
<feature type="transmembrane region" description="Helical" evidence="10">
    <location>
        <begin position="6"/>
        <end position="27"/>
    </location>
</feature>
<feature type="transmembrane region" description="Helical" evidence="10">
    <location>
        <begin position="77"/>
        <end position="101"/>
    </location>
</feature>
<dbReference type="CDD" id="cd03219">
    <property type="entry name" value="ABC_Mj1267_LivG_branched"/>
    <property type="match status" value="1"/>
</dbReference>
<feature type="transmembrane region" description="Helical" evidence="10">
    <location>
        <begin position="208"/>
        <end position="230"/>
    </location>
</feature>
<dbReference type="GO" id="GO:0005886">
    <property type="term" value="C:plasma membrane"/>
    <property type="evidence" value="ECO:0007669"/>
    <property type="project" value="UniProtKB-SubCell"/>
</dbReference>
<dbReference type="InterPro" id="IPR001851">
    <property type="entry name" value="ABC_transp_permease"/>
</dbReference>
<dbReference type="SMART" id="SM00382">
    <property type="entry name" value="AAA"/>
    <property type="match status" value="1"/>
</dbReference>
<evidence type="ECO:0000256" key="1">
    <source>
        <dbReference type="ARBA" id="ARBA00004651"/>
    </source>
</evidence>